<dbReference type="InterPro" id="IPR045242">
    <property type="entry name" value="Syntaxin"/>
</dbReference>
<name>A0A7S0QD58_9CRYP</name>
<dbReference type="GO" id="GO:0048278">
    <property type="term" value="P:vesicle docking"/>
    <property type="evidence" value="ECO:0007669"/>
    <property type="project" value="TreeGrafter"/>
</dbReference>
<keyword evidence="7" id="KW-0333">Golgi apparatus</keyword>
<evidence type="ECO:0000256" key="5">
    <source>
        <dbReference type="ARBA" id="ARBA00022927"/>
    </source>
</evidence>
<dbReference type="EMBL" id="HBEZ01002669">
    <property type="protein sequence ID" value="CAD8623868.1"/>
    <property type="molecule type" value="Transcribed_RNA"/>
</dbReference>
<evidence type="ECO:0000256" key="6">
    <source>
        <dbReference type="ARBA" id="ARBA00022989"/>
    </source>
</evidence>
<dbReference type="SUPFAM" id="SSF47661">
    <property type="entry name" value="t-snare proteins"/>
    <property type="match status" value="1"/>
</dbReference>
<evidence type="ECO:0000256" key="2">
    <source>
        <dbReference type="ARBA" id="ARBA00009063"/>
    </source>
</evidence>
<evidence type="ECO:0000256" key="1">
    <source>
        <dbReference type="ARBA" id="ARBA00004409"/>
    </source>
</evidence>
<protein>
    <recommendedName>
        <fullName evidence="12">t-SNARE coiled-coil homology domain-containing protein</fullName>
    </recommendedName>
</protein>
<comment type="similarity">
    <text evidence="2">Belongs to the syntaxin family.</text>
</comment>
<feature type="transmembrane region" description="Helical" evidence="11">
    <location>
        <begin position="292"/>
        <end position="314"/>
    </location>
</feature>
<dbReference type="PANTHER" id="PTHR19957:SF83">
    <property type="entry name" value="SYNTAXIN-16"/>
    <property type="match status" value="1"/>
</dbReference>
<evidence type="ECO:0000313" key="13">
    <source>
        <dbReference type="EMBL" id="CAD8623868.1"/>
    </source>
</evidence>
<feature type="region of interest" description="Disordered" evidence="10">
    <location>
        <begin position="177"/>
        <end position="204"/>
    </location>
</feature>
<keyword evidence="4 11" id="KW-0812">Transmembrane</keyword>
<evidence type="ECO:0000256" key="10">
    <source>
        <dbReference type="SAM" id="MobiDB-lite"/>
    </source>
</evidence>
<evidence type="ECO:0000259" key="12">
    <source>
        <dbReference type="PROSITE" id="PS50192"/>
    </source>
</evidence>
<dbReference type="PROSITE" id="PS50192">
    <property type="entry name" value="T_SNARE"/>
    <property type="match status" value="1"/>
</dbReference>
<dbReference type="GO" id="GO:0006906">
    <property type="term" value="P:vesicle fusion"/>
    <property type="evidence" value="ECO:0007669"/>
    <property type="project" value="TreeGrafter"/>
</dbReference>
<dbReference type="InterPro" id="IPR000727">
    <property type="entry name" value="T_SNARE_dom"/>
</dbReference>
<feature type="domain" description="T-SNARE coiled-coil homology" evidence="12">
    <location>
        <begin position="217"/>
        <end position="279"/>
    </location>
</feature>
<dbReference type="GO" id="GO:0000139">
    <property type="term" value="C:Golgi membrane"/>
    <property type="evidence" value="ECO:0007669"/>
    <property type="project" value="UniProtKB-SubCell"/>
</dbReference>
<dbReference type="PANTHER" id="PTHR19957">
    <property type="entry name" value="SYNTAXIN"/>
    <property type="match status" value="1"/>
</dbReference>
<evidence type="ECO:0000256" key="4">
    <source>
        <dbReference type="ARBA" id="ARBA00022692"/>
    </source>
</evidence>
<keyword evidence="3" id="KW-0813">Transport</keyword>
<dbReference type="GO" id="GO:0000149">
    <property type="term" value="F:SNARE binding"/>
    <property type="evidence" value="ECO:0007669"/>
    <property type="project" value="TreeGrafter"/>
</dbReference>
<keyword evidence="5" id="KW-0653">Protein transport</keyword>
<dbReference type="CDD" id="cd15845">
    <property type="entry name" value="SNARE_syntaxin16"/>
    <property type="match status" value="1"/>
</dbReference>
<gene>
    <name evidence="13" type="ORF">CCUR1050_LOCUS1543</name>
</gene>
<reference evidence="13" key="1">
    <citation type="submission" date="2021-01" db="EMBL/GenBank/DDBJ databases">
        <authorList>
            <person name="Corre E."/>
            <person name="Pelletier E."/>
            <person name="Niang G."/>
            <person name="Scheremetjew M."/>
            <person name="Finn R."/>
            <person name="Kale V."/>
            <person name="Holt S."/>
            <person name="Cochrane G."/>
            <person name="Meng A."/>
            <person name="Brown T."/>
            <person name="Cohen L."/>
        </authorList>
    </citation>
    <scope>NUCLEOTIDE SEQUENCE</scope>
    <source>
        <strain evidence="13">CCAP979/52</strain>
    </source>
</reference>
<evidence type="ECO:0000256" key="7">
    <source>
        <dbReference type="ARBA" id="ARBA00023034"/>
    </source>
</evidence>
<evidence type="ECO:0000256" key="9">
    <source>
        <dbReference type="ARBA" id="ARBA00023136"/>
    </source>
</evidence>
<evidence type="ECO:0000256" key="11">
    <source>
        <dbReference type="SAM" id="Phobius"/>
    </source>
</evidence>
<dbReference type="GO" id="GO:0005484">
    <property type="term" value="F:SNAP receptor activity"/>
    <property type="evidence" value="ECO:0007669"/>
    <property type="project" value="InterPro"/>
</dbReference>
<organism evidence="13">
    <name type="scientific">Cryptomonas curvata</name>
    <dbReference type="NCBI Taxonomy" id="233186"/>
    <lineage>
        <taxon>Eukaryota</taxon>
        <taxon>Cryptophyceae</taxon>
        <taxon>Cryptomonadales</taxon>
        <taxon>Cryptomonadaceae</taxon>
        <taxon>Cryptomonas</taxon>
    </lineage>
</organism>
<keyword evidence="6 11" id="KW-1133">Transmembrane helix</keyword>
<dbReference type="AlphaFoldDB" id="A0A7S0QD58"/>
<dbReference type="SMART" id="SM00397">
    <property type="entry name" value="t_SNARE"/>
    <property type="match status" value="1"/>
</dbReference>
<dbReference type="PROSITE" id="PS00914">
    <property type="entry name" value="SYNTAXIN"/>
    <property type="match status" value="1"/>
</dbReference>
<dbReference type="Gene3D" id="1.20.58.70">
    <property type="match status" value="1"/>
</dbReference>
<sequence length="316" mass="35117">MANYCGAQRNRTAAFLRYRDSFRGASRPPGPDNFTINGREERRISKQKLLDGAGDIEMGTILEAPPWMKNVEATQALFAIINGRKEDLSKLMAKSKRVGFDADSEARRKEQITATADEISNLFRKCERNIQSVLEGADPKDAQDKSMRKNVQVALATQLHELSVGFRREQQRYLDKLKDIERKSQYKPGGSGGGGKGEEDEDTGFSATQLADLEDVEQDVAAREKEIVKVADSIKDLQSIFKELAVLVIDQGSIIDRIDYNMEKAAEHTAKGAAELVRAETSQRKSPAVCCILILAAALTFMSILLVLKIFGYVRI</sequence>
<keyword evidence="9 11" id="KW-0472">Membrane</keyword>
<accession>A0A7S0QD58</accession>
<keyword evidence="8" id="KW-0175">Coiled coil</keyword>
<evidence type="ECO:0000256" key="3">
    <source>
        <dbReference type="ARBA" id="ARBA00022448"/>
    </source>
</evidence>
<proteinExistence type="inferred from homology"/>
<dbReference type="Pfam" id="PF05739">
    <property type="entry name" value="SNARE"/>
    <property type="match status" value="1"/>
</dbReference>
<dbReference type="InterPro" id="IPR006012">
    <property type="entry name" value="Syntaxin/epimorphin_CS"/>
</dbReference>
<comment type="subcellular location">
    <subcellularLocation>
        <location evidence="1">Golgi apparatus membrane</location>
        <topology evidence="1">Single-pass type IV membrane protein</topology>
    </subcellularLocation>
</comment>
<evidence type="ECO:0000256" key="8">
    <source>
        <dbReference type="ARBA" id="ARBA00023054"/>
    </source>
</evidence>
<dbReference type="GO" id="GO:0006886">
    <property type="term" value="P:intracellular protein transport"/>
    <property type="evidence" value="ECO:0007669"/>
    <property type="project" value="InterPro"/>
</dbReference>
<dbReference type="GO" id="GO:0031201">
    <property type="term" value="C:SNARE complex"/>
    <property type="evidence" value="ECO:0007669"/>
    <property type="project" value="TreeGrafter"/>
</dbReference>
<dbReference type="InterPro" id="IPR010989">
    <property type="entry name" value="SNARE"/>
</dbReference>